<dbReference type="GO" id="GO:0051539">
    <property type="term" value="F:4 iron, 4 sulfur cluster binding"/>
    <property type="evidence" value="ECO:0007669"/>
    <property type="project" value="UniProtKB-UniRule"/>
</dbReference>
<dbReference type="Gene3D" id="1.10.10.10">
    <property type="entry name" value="Winged helix-like DNA-binding domain superfamily/Winged helix DNA-binding domain"/>
    <property type="match status" value="1"/>
</dbReference>
<keyword evidence="2" id="KW-0479">Metal-binding</keyword>
<name>A0A1W6YZX0_9BORD</name>
<keyword evidence="2" id="KW-0143">Chaperone</keyword>
<protein>
    <recommendedName>
        <fullName evidence="2">Heme chaperone HemW</fullName>
    </recommendedName>
</protein>
<evidence type="ECO:0000256" key="2">
    <source>
        <dbReference type="RuleBase" id="RU364116"/>
    </source>
</evidence>
<feature type="domain" description="Radical SAM core" evidence="3">
    <location>
        <begin position="24"/>
        <end position="256"/>
    </location>
</feature>
<dbReference type="AlphaFoldDB" id="A0A1W6YZX0"/>
<dbReference type="InterPro" id="IPR036388">
    <property type="entry name" value="WH-like_DNA-bd_sf"/>
</dbReference>
<keyword evidence="2" id="KW-0408">Iron</keyword>
<dbReference type="InterPro" id="IPR034505">
    <property type="entry name" value="Coproporphyrinogen-III_oxidase"/>
</dbReference>
<dbReference type="SFLD" id="SFLDF00288">
    <property type="entry name" value="HemN-like__clustered_with_nucl"/>
    <property type="match status" value="1"/>
</dbReference>
<evidence type="ECO:0000313" key="4">
    <source>
        <dbReference type="EMBL" id="ARP86541.1"/>
    </source>
</evidence>
<accession>A0A1W6YZX0</accession>
<proteinExistence type="inferred from homology"/>
<dbReference type="RefSeq" id="WP_086072294.1">
    <property type="nucleotide sequence ID" value="NZ_CP021109.1"/>
</dbReference>
<dbReference type="SFLD" id="SFLDF00562">
    <property type="entry name" value="HemN-like__clustered_with_heat"/>
    <property type="match status" value="1"/>
</dbReference>
<keyword evidence="2" id="KW-0949">S-adenosyl-L-methionine</keyword>
<evidence type="ECO:0000313" key="5">
    <source>
        <dbReference type="Proteomes" id="UP000194139"/>
    </source>
</evidence>
<dbReference type="SFLD" id="SFLDG01065">
    <property type="entry name" value="anaerobic_coproporphyrinogen-I"/>
    <property type="match status" value="1"/>
</dbReference>
<keyword evidence="2" id="KW-0411">Iron-sulfur</keyword>
<evidence type="ECO:0000259" key="3">
    <source>
        <dbReference type="PROSITE" id="PS51918"/>
    </source>
</evidence>
<dbReference type="SUPFAM" id="SSF102114">
    <property type="entry name" value="Radical SAM enzymes"/>
    <property type="match status" value="1"/>
</dbReference>
<dbReference type="Pfam" id="PF06969">
    <property type="entry name" value="HemN_C"/>
    <property type="match status" value="1"/>
</dbReference>
<dbReference type="CDD" id="cd01335">
    <property type="entry name" value="Radical_SAM"/>
    <property type="match status" value="1"/>
</dbReference>
<dbReference type="EMBL" id="CP021109">
    <property type="protein sequence ID" value="ARP86541.1"/>
    <property type="molecule type" value="Genomic_DNA"/>
</dbReference>
<comment type="subcellular location">
    <subcellularLocation>
        <location evidence="2">Cytoplasm</location>
    </subcellularLocation>
</comment>
<keyword evidence="2" id="KW-0963">Cytoplasm</keyword>
<dbReference type="PANTHER" id="PTHR13932:SF5">
    <property type="entry name" value="RADICAL S-ADENOSYL METHIONINE DOMAIN-CONTAINING PROTEIN 1, MITOCHONDRIAL"/>
    <property type="match status" value="1"/>
</dbReference>
<dbReference type="Gene3D" id="3.30.750.200">
    <property type="match status" value="1"/>
</dbReference>
<dbReference type="GO" id="GO:0005737">
    <property type="term" value="C:cytoplasm"/>
    <property type="evidence" value="ECO:0007669"/>
    <property type="project" value="UniProtKB-SubCell"/>
</dbReference>
<gene>
    <name evidence="4" type="ORF">CAL13_10235</name>
</gene>
<dbReference type="SMART" id="SM00729">
    <property type="entry name" value="Elp3"/>
    <property type="match status" value="1"/>
</dbReference>
<keyword evidence="2" id="KW-0349">Heme</keyword>
<evidence type="ECO:0000256" key="1">
    <source>
        <dbReference type="ARBA" id="ARBA00006100"/>
    </source>
</evidence>
<sequence>MPITIPIRHAAASAVPAPRGASGLASLPPLSLYVHVPWCVRKCPYCDFNSHAAAGEIPERAYLDALRADLEQALPAIWGRQVFTVFIGGGTPSLLSAAGLDELLAMLRAYLNLWPDAEITMEANPGTAEAGRFRDYAASGVNRLSLGIQSFDDAQLRALGRIHDAGQARRAIAMAQAAVPRVNLDLMFALPGQSLEACEADVREALSYGTEHLSLYHLTLEPNTVFAKYPPEVPDDDTAASMQDRVEALAAEAGLLRYEVSAYARAGARCRHNLNYWEFGDYLGIGPGAHGKLSFHDRIVREARTRNPERWMAAALARDGSHIAESRQVGADELPFEFMLNALRLKDGVPATHFAERTGLSLATIAHQLEAAVNKGLLDPDPTRLRATPQGWAFLNDLQALFLR</sequence>
<comment type="similarity">
    <text evidence="1">Belongs to the anaerobic coproporphyrinogen-III oxidase family. HemW subfamily.</text>
</comment>
<dbReference type="InterPro" id="IPR058240">
    <property type="entry name" value="rSAM_sf"/>
</dbReference>
<dbReference type="GO" id="GO:0006779">
    <property type="term" value="P:porphyrin-containing compound biosynthetic process"/>
    <property type="evidence" value="ECO:0007669"/>
    <property type="project" value="InterPro"/>
</dbReference>
<reference evidence="4 5" key="1">
    <citation type="submission" date="2017-05" db="EMBL/GenBank/DDBJ databases">
        <title>Complete and WGS of Bordetella genogroups.</title>
        <authorList>
            <person name="Spilker T."/>
            <person name="LiPuma J."/>
        </authorList>
    </citation>
    <scope>NUCLEOTIDE SEQUENCE [LARGE SCALE GENOMIC DNA]</scope>
    <source>
        <strain evidence="4 5">AU17164</strain>
    </source>
</reference>
<dbReference type="InterPro" id="IPR006638">
    <property type="entry name" value="Elp3/MiaA/NifB-like_rSAM"/>
</dbReference>
<dbReference type="GO" id="GO:0004109">
    <property type="term" value="F:coproporphyrinogen oxidase activity"/>
    <property type="evidence" value="ECO:0007669"/>
    <property type="project" value="InterPro"/>
</dbReference>
<dbReference type="Pfam" id="PF04055">
    <property type="entry name" value="Radical_SAM"/>
    <property type="match status" value="1"/>
</dbReference>
<dbReference type="NCBIfam" id="TIGR00539">
    <property type="entry name" value="hemN_rel"/>
    <property type="match status" value="1"/>
</dbReference>
<dbReference type="Proteomes" id="UP000194139">
    <property type="component" value="Chromosome"/>
</dbReference>
<keyword evidence="2" id="KW-0004">4Fe-4S</keyword>
<keyword evidence="5" id="KW-1185">Reference proteome</keyword>
<dbReference type="SFLD" id="SFLDS00029">
    <property type="entry name" value="Radical_SAM"/>
    <property type="match status" value="1"/>
</dbReference>
<dbReference type="InterPro" id="IPR004559">
    <property type="entry name" value="HemW-like"/>
</dbReference>
<dbReference type="InterPro" id="IPR007197">
    <property type="entry name" value="rSAM"/>
</dbReference>
<comment type="function">
    <text evidence="2">Probably acts as a heme chaperone, transferring heme to an unknown acceptor. Binds one molecule of heme per monomer, possibly covalently. Binds 1 [4Fe-4S] cluster. The cluster is coordinated with 3 cysteines and an exchangeable S-adenosyl-L-methionine.</text>
</comment>
<dbReference type="GO" id="GO:0046872">
    <property type="term" value="F:metal ion binding"/>
    <property type="evidence" value="ECO:0007669"/>
    <property type="project" value="UniProtKB-UniRule"/>
</dbReference>
<organism evidence="4 5">
    <name type="scientific">Bordetella genomosp. 9</name>
    <dbReference type="NCBI Taxonomy" id="1416803"/>
    <lineage>
        <taxon>Bacteria</taxon>
        <taxon>Pseudomonadati</taxon>
        <taxon>Pseudomonadota</taxon>
        <taxon>Betaproteobacteria</taxon>
        <taxon>Burkholderiales</taxon>
        <taxon>Alcaligenaceae</taxon>
        <taxon>Bordetella</taxon>
    </lineage>
</organism>
<dbReference type="PROSITE" id="PS51918">
    <property type="entry name" value="RADICAL_SAM"/>
    <property type="match status" value="1"/>
</dbReference>
<dbReference type="InterPro" id="IPR010723">
    <property type="entry name" value="HemN_C"/>
</dbReference>
<dbReference type="PANTHER" id="PTHR13932">
    <property type="entry name" value="COPROPORPHYRINIGEN III OXIDASE"/>
    <property type="match status" value="1"/>
</dbReference>